<dbReference type="Proteomes" id="UP000249130">
    <property type="component" value="Unassembled WGS sequence"/>
</dbReference>
<name>A0A327L8G5_9BRAD</name>
<evidence type="ECO:0000313" key="2">
    <source>
        <dbReference type="Proteomes" id="UP000249130"/>
    </source>
</evidence>
<gene>
    <name evidence="1" type="ORF">CH341_01975</name>
</gene>
<organism evidence="1 2">
    <name type="scientific">Rhodoplanes roseus</name>
    <dbReference type="NCBI Taxonomy" id="29409"/>
    <lineage>
        <taxon>Bacteria</taxon>
        <taxon>Pseudomonadati</taxon>
        <taxon>Pseudomonadota</taxon>
        <taxon>Alphaproteobacteria</taxon>
        <taxon>Hyphomicrobiales</taxon>
        <taxon>Nitrobacteraceae</taxon>
        <taxon>Rhodoplanes</taxon>
    </lineage>
</organism>
<comment type="caution">
    <text evidence="1">The sequence shown here is derived from an EMBL/GenBank/DDBJ whole genome shotgun (WGS) entry which is preliminary data.</text>
</comment>
<proteinExistence type="predicted"/>
<sequence>MSQPHIQDALIEAIDEQALPRLRSVTSIEDYFAFVSGHTFRHKLFDWPDVKIIVDVARGDLAAARALRDANIDRWRDNPAHDDESRARYRRVRQLCARLDADDRPGLAALLHEWEAITVRNLKIERLWEPTPFPLELEA</sequence>
<reference evidence="1 2" key="1">
    <citation type="submission" date="2017-07" db="EMBL/GenBank/DDBJ databases">
        <title>Draft Genome Sequences of Select Purple Nonsulfur Bacteria.</title>
        <authorList>
            <person name="Lasarre B."/>
            <person name="Mckinlay J.B."/>
        </authorList>
    </citation>
    <scope>NUCLEOTIDE SEQUENCE [LARGE SCALE GENOMIC DNA]</scope>
    <source>
        <strain evidence="1 2">DSM 5909</strain>
    </source>
</reference>
<dbReference type="AlphaFoldDB" id="A0A327L8G5"/>
<dbReference type="EMBL" id="NPEX01000007">
    <property type="protein sequence ID" value="RAI45792.1"/>
    <property type="molecule type" value="Genomic_DNA"/>
</dbReference>
<protein>
    <submittedName>
        <fullName evidence="1">Uncharacterized protein</fullName>
    </submittedName>
</protein>
<evidence type="ECO:0000313" key="1">
    <source>
        <dbReference type="EMBL" id="RAI45792.1"/>
    </source>
</evidence>
<accession>A0A327L8G5</accession>
<keyword evidence="2" id="KW-1185">Reference proteome</keyword>